<name>A0A7W9NLC9_9PSEU</name>
<keyword evidence="2" id="KW-1185">Reference proteome</keyword>
<dbReference type="Proteomes" id="UP000585638">
    <property type="component" value="Unassembled WGS sequence"/>
</dbReference>
<gene>
    <name evidence="1" type="ORF">BJ998_007512</name>
</gene>
<dbReference type="EMBL" id="JACHIR010000001">
    <property type="protein sequence ID" value="MBB5896316.1"/>
    <property type="molecule type" value="Genomic_DNA"/>
</dbReference>
<evidence type="ECO:0000313" key="2">
    <source>
        <dbReference type="Proteomes" id="UP000585638"/>
    </source>
</evidence>
<dbReference type="RefSeq" id="WP_184867991.1">
    <property type="nucleotide sequence ID" value="NZ_BAAAWY010000101.1"/>
</dbReference>
<comment type="caution">
    <text evidence="1">The sequence shown here is derived from an EMBL/GenBank/DDBJ whole genome shotgun (WGS) entry which is preliminary data.</text>
</comment>
<sequence length="125" mass="13623">MVNNRTYIDPEGMRGSATHIGGLVDDLTPFHAVSAIQTKSGNFPAAHWLDGVIAQRGQGTFQHGQGLHLVCHDINDGLHGVVDTFEQTDDSNADGLDRSVFHEVNATRLKSWQDTQESADVNRDA</sequence>
<proteinExistence type="predicted"/>
<accession>A0A7W9NLC9</accession>
<reference evidence="1 2" key="1">
    <citation type="submission" date="2020-08" db="EMBL/GenBank/DDBJ databases">
        <title>Sequencing the genomes of 1000 actinobacteria strains.</title>
        <authorList>
            <person name="Klenk H.-P."/>
        </authorList>
    </citation>
    <scope>NUCLEOTIDE SEQUENCE [LARGE SCALE GENOMIC DNA]</scope>
    <source>
        <strain evidence="1 2">DSM 43851</strain>
    </source>
</reference>
<evidence type="ECO:0000313" key="1">
    <source>
        <dbReference type="EMBL" id="MBB5896316.1"/>
    </source>
</evidence>
<dbReference type="AlphaFoldDB" id="A0A7W9NLC9"/>
<organism evidence="1 2">
    <name type="scientific">Kutzneria kofuensis</name>
    <dbReference type="NCBI Taxonomy" id="103725"/>
    <lineage>
        <taxon>Bacteria</taxon>
        <taxon>Bacillati</taxon>
        <taxon>Actinomycetota</taxon>
        <taxon>Actinomycetes</taxon>
        <taxon>Pseudonocardiales</taxon>
        <taxon>Pseudonocardiaceae</taxon>
        <taxon>Kutzneria</taxon>
    </lineage>
</organism>
<protein>
    <submittedName>
        <fullName evidence="1">Uncharacterized protein</fullName>
    </submittedName>
</protein>